<dbReference type="GO" id="GO:0042619">
    <property type="term" value="P:poly-hydroxybutyrate biosynthetic process"/>
    <property type="evidence" value="ECO:0007669"/>
    <property type="project" value="UniProtKB-KW"/>
</dbReference>
<evidence type="ECO:0000256" key="2">
    <source>
        <dbReference type="ARBA" id="ARBA00019065"/>
    </source>
</evidence>
<sequence>MMNPYTTVLEMQRQAWEGAADLAEKTRVAPDRTETIENTEVGQTPSEVVYEENKLELLHYEAQTEEQHDVPILVVYALINKPYILDLQPDRSVVQTLLEAGFDVYMIDWGEPSTLDRSLSLDDYVNRYIDNCVDEVRERSGQDAINILGYCMGGTMSAMYAALEPEKVENLALMAAGLCFTGEGGVLELWGAEDYYDPERVTETFDNVPAEFLDVGFALMDPVANNVTKYVRFYDNMEDEDFVENFARMERWLDEGIDVAGVAYEEFIEDIYQENKLVQNELELDGKHVDVTNIDMPVLQIVAEYDHLIPPEASKPFNEAVSSDDTEIMEFPTGHIGMSVSSRSHAELWPDVCEWFEARSNGEDGEAVGAEAAEPETPDPEQSDAALAEDVEGDESGPEDLSEEGTTVETDEASSGADTDIEAETSDNHGADRSDEEIVERSEDDIQEEPAEPGEMNVDEEIAEEVTDESVSSAIDSETDDFTELNGVGQAYADELATAGVETFDQLASADTAELAAETGIPPTRIEDWIEQAQQR</sequence>
<dbReference type="Proteomes" id="UP000766904">
    <property type="component" value="Unassembled WGS sequence"/>
</dbReference>
<dbReference type="InterPro" id="IPR029058">
    <property type="entry name" value="AB_hydrolase_fold"/>
</dbReference>
<comment type="caution">
    <text evidence="9">The sequence shown here is derived from an EMBL/GenBank/DDBJ whole genome shotgun (WGS) entry which is preliminary data.</text>
</comment>
<comment type="pathway">
    <text evidence="1">Biopolymer metabolism; poly-(R)-3-hydroxybutanoate biosynthesis.</text>
</comment>
<dbReference type="AlphaFoldDB" id="A0A8J8Q803"/>
<evidence type="ECO:0000256" key="7">
    <source>
        <dbReference type="SAM" id="MobiDB-lite"/>
    </source>
</evidence>
<gene>
    <name evidence="9" type="ORF">CV102_08635</name>
</gene>
<feature type="region of interest" description="Disordered" evidence="7">
    <location>
        <begin position="512"/>
        <end position="536"/>
    </location>
</feature>
<dbReference type="GO" id="GO:0016746">
    <property type="term" value="F:acyltransferase activity"/>
    <property type="evidence" value="ECO:0007669"/>
    <property type="project" value="UniProtKB-KW"/>
</dbReference>
<dbReference type="PANTHER" id="PTHR36837">
    <property type="entry name" value="POLY(3-HYDROXYALKANOATE) POLYMERASE SUBUNIT PHAC"/>
    <property type="match status" value="1"/>
</dbReference>
<dbReference type="Pfam" id="PF00561">
    <property type="entry name" value="Abhydrolase_1"/>
    <property type="match status" value="1"/>
</dbReference>
<dbReference type="InterPro" id="IPR051321">
    <property type="entry name" value="PHA/PHB_synthase"/>
</dbReference>
<protein>
    <recommendedName>
        <fullName evidence="2">Poly(3-hydroxyalkanoate) polymerase subunit PhaC</fullName>
    </recommendedName>
    <alternativeName>
        <fullName evidence="6">PHB synthase subunit PhaC</fullName>
    </alternativeName>
</protein>
<evidence type="ECO:0000256" key="6">
    <source>
        <dbReference type="ARBA" id="ARBA00033356"/>
    </source>
</evidence>
<dbReference type="Pfam" id="PF14520">
    <property type="entry name" value="HHH_5"/>
    <property type="match status" value="1"/>
</dbReference>
<dbReference type="Gene3D" id="3.40.50.1820">
    <property type="entry name" value="alpha/beta hydrolase"/>
    <property type="match status" value="1"/>
</dbReference>
<evidence type="ECO:0000259" key="8">
    <source>
        <dbReference type="Pfam" id="PF00561"/>
    </source>
</evidence>
<reference evidence="9" key="1">
    <citation type="submission" date="2017-11" db="EMBL/GenBank/DDBJ databases">
        <authorList>
            <person name="Kajale S.C."/>
            <person name="Sharma A."/>
        </authorList>
    </citation>
    <scope>NUCLEOTIDE SEQUENCE</scope>
    <source>
        <strain evidence="9">LS1_42</strain>
    </source>
</reference>
<keyword evidence="4" id="KW-0583">PHB biosynthesis</keyword>
<dbReference type="PANTHER" id="PTHR36837:SF2">
    <property type="entry name" value="POLY(3-HYDROXYALKANOATE) POLYMERASE SUBUNIT PHAC"/>
    <property type="match status" value="1"/>
</dbReference>
<dbReference type="GO" id="GO:0000166">
    <property type="term" value="F:nucleotide binding"/>
    <property type="evidence" value="ECO:0007669"/>
    <property type="project" value="InterPro"/>
</dbReference>
<dbReference type="InterPro" id="IPR010995">
    <property type="entry name" value="DNA_repair_Rad51/TF_NusA_a-hlx"/>
</dbReference>
<evidence type="ECO:0000256" key="5">
    <source>
        <dbReference type="ARBA" id="ARBA00023315"/>
    </source>
</evidence>
<accession>A0A8J8Q803</accession>
<dbReference type="InterPro" id="IPR000073">
    <property type="entry name" value="AB_hydrolase_1"/>
</dbReference>
<dbReference type="NCBIfam" id="TIGR01836">
    <property type="entry name" value="PHA_synth_III_C"/>
    <property type="match status" value="1"/>
</dbReference>
<feature type="region of interest" description="Disordered" evidence="7">
    <location>
        <begin position="364"/>
        <end position="459"/>
    </location>
</feature>
<dbReference type="RefSeq" id="WP_148857563.1">
    <property type="nucleotide sequence ID" value="NZ_PHNJ01000003.1"/>
</dbReference>
<dbReference type="SUPFAM" id="SSF53474">
    <property type="entry name" value="alpha/beta-Hydrolases"/>
    <property type="match status" value="1"/>
</dbReference>
<dbReference type="UniPathway" id="UPA00917"/>
<dbReference type="EMBL" id="PHNJ01000003">
    <property type="protein sequence ID" value="TYL39419.1"/>
    <property type="molecule type" value="Genomic_DNA"/>
</dbReference>
<dbReference type="InterPro" id="IPR010125">
    <property type="entry name" value="PHA_synth_III_C"/>
</dbReference>
<keyword evidence="10" id="KW-1185">Reference proteome</keyword>
<dbReference type="Gene3D" id="1.10.150.20">
    <property type="entry name" value="5' to 3' exonuclease, C-terminal subdomain"/>
    <property type="match status" value="1"/>
</dbReference>
<dbReference type="SUPFAM" id="SSF47794">
    <property type="entry name" value="Rad51 N-terminal domain-like"/>
    <property type="match status" value="1"/>
</dbReference>
<evidence type="ECO:0000256" key="3">
    <source>
        <dbReference type="ARBA" id="ARBA00022679"/>
    </source>
</evidence>
<evidence type="ECO:0000256" key="4">
    <source>
        <dbReference type="ARBA" id="ARBA00022752"/>
    </source>
</evidence>
<dbReference type="OrthoDB" id="202878at2157"/>
<name>A0A8J8Q803_9EURY</name>
<keyword evidence="3" id="KW-0808">Transferase</keyword>
<evidence type="ECO:0000256" key="1">
    <source>
        <dbReference type="ARBA" id="ARBA00004683"/>
    </source>
</evidence>
<feature type="compositionally biased region" description="Acidic residues" evidence="7">
    <location>
        <begin position="373"/>
        <end position="403"/>
    </location>
</feature>
<evidence type="ECO:0000313" key="10">
    <source>
        <dbReference type="Proteomes" id="UP000766904"/>
    </source>
</evidence>
<keyword evidence="5" id="KW-0012">Acyltransferase</keyword>
<feature type="domain" description="AB hydrolase-1" evidence="8">
    <location>
        <begin position="86"/>
        <end position="337"/>
    </location>
</feature>
<feature type="compositionally biased region" description="Acidic residues" evidence="7">
    <location>
        <begin position="434"/>
        <end position="459"/>
    </location>
</feature>
<evidence type="ECO:0000313" key="9">
    <source>
        <dbReference type="EMBL" id="TYL39419.1"/>
    </source>
</evidence>
<organism evidence="9 10">
    <name type="scientific">Natronococcus pandeyae</name>
    <dbReference type="NCBI Taxonomy" id="2055836"/>
    <lineage>
        <taxon>Archaea</taxon>
        <taxon>Methanobacteriati</taxon>
        <taxon>Methanobacteriota</taxon>
        <taxon>Stenosarchaea group</taxon>
        <taxon>Halobacteria</taxon>
        <taxon>Halobacteriales</taxon>
        <taxon>Natrialbaceae</taxon>
        <taxon>Natronococcus</taxon>
    </lineage>
</organism>
<proteinExistence type="predicted"/>